<accession>A0A835KQM0</accession>
<keyword evidence="2" id="KW-1185">Reference proteome</keyword>
<dbReference type="PANTHER" id="PTHR34591">
    <property type="entry name" value="OS03G0653100 PROTEIN-RELATED"/>
    <property type="match status" value="1"/>
</dbReference>
<dbReference type="PANTHER" id="PTHR34591:SF43">
    <property type="entry name" value="F-BOX DOMAIN-CONTAINING PROTEIN"/>
    <property type="match status" value="1"/>
</dbReference>
<dbReference type="OrthoDB" id="608163at2759"/>
<evidence type="ECO:0000313" key="1">
    <source>
        <dbReference type="EMBL" id="KAF8765883.1"/>
    </source>
</evidence>
<comment type="caution">
    <text evidence="1">The sequence shown here is derived from an EMBL/GenBank/DDBJ whole genome shotgun (WGS) entry which is preliminary data.</text>
</comment>
<reference evidence="1" key="1">
    <citation type="submission" date="2020-07" db="EMBL/GenBank/DDBJ databases">
        <title>Genome sequence and genetic diversity analysis of an under-domesticated orphan crop, white fonio (Digitaria exilis).</title>
        <authorList>
            <person name="Bennetzen J.L."/>
            <person name="Chen S."/>
            <person name="Ma X."/>
            <person name="Wang X."/>
            <person name="Yssel A.E.J."/>
            <person name="Chaluvadi S.R."/>
            <person name="Johnson M."/>
            <person name="Gangashetty P."/>
            <person name="Hamidou F."/>
            <person name="Sanogo M.D."/>
            <person name="Zwaenepoel A."/>
            <person name="Wallace J."/>
            <person name="Van De Peer Y."/>
            <person name="Van Deynze A."/>
        </authorList>
    </citation>
    <scope>NUCLEOTIDE SEQUENCE</scope>
    <source>
        <tissue evidence="1">Leaves</tissue>
    </source>
</reference>
<organism evidence="1 2">
    <name type="scientific">Digitaria exilis</name>
    <dbReference type="NCBI Taxonomy" id="1010633"/>
    <lineage>
        <taxon>Eukaryota</taxon>
        <taxon>Viridiplantae</taxon>
        <taxon>Streptophyta</taxon>
        <taxon>Embryophyta</taxon>
        <taxon>Tracheophyta</taxon>
        <taxon>Spermatophyta</taxon>
        <taxon>Magnoliopsida</taxon>
        <taxon>Liliopsida</taxon>
        <taxon>Poales</taxon>
        <taxon>Poaceae</taxon>
        <taxon>PACMAD clade</taxon>
        <taxon>Panicoideae</taxon>
        <taxon>Panicodae</taxon>
        <taxon>Paniceae</taxon>
        <taxon>Anthephorinae</taxon>
        <taxon>Digitaria</taxon>
    </lineage>
</organism>
<proteinExistence type="predicted"/>
<evidence type="ECO:0008006" key="3">
    <source>
        <dbReference type="Google" id="ProtNLM"/>
    </source>
</evidence>
<dbReference type="Proteomes" id="UP000636709">
    <property type="component" value="Unassembled WGS sequence"/>
</dbReference>
<name>A0A835KQM0_9POAL</name>
<gene>
    <name evidence="1" type="ORF">HU200_008071</name>
</gene>
<dbReference type="AlphaFoldDB" id="A0A835KQM0"/>
<dbReference type="EMBL" id="JACEFO010000543">
    <property type="protein sequence ID" value="KAF8765883.1"/>
    <property type="molecule type" value="Genomic_DNA"/>
</dbReference>
<sequence>MDEHQLLLPRSVRGLFINYGNHCYHRRSHFFARPAVAVDDGPTIDGKFSFIDPDKLSVVEFVDHCNGLILFFRPLDQAMYVCNPATQRWARLPPHPAGTLRRRALLVFDPAVSPHYTVMLAPDELTRDEAKGNHMEWPPSPWMWHEFSSRSGRWEEKVFVREGEAAGTVQGLLFDSFGYAFNPKWRYAAYWQGELYVDWRGEYVSRLSLLNKYQVIKTPIDLEERNKDVRSYLGRSENGVYFAAIDGFHPFKEVIFLCNKDSAVACHMNSSKVQYLGLIGLEGLYDSDERESFVYTPCLIGD</sequence>
<protein>
    <recommendedName>
        <fullName evidence="3">DUF295 domain-containing protein</fullName>
    </recommendedName>
</protein>
<evidence type="ECO:0000313" key="2">
    <source>
        <dbReference type="Proteomes" id="UP000636709"/>
    </source>
</evidence>